<protein>
    <submittedName>
        <fullName evidence="2">Uncharacterized protein</fullName>
    </submittedName>
</protein>
<comment type="caution">
    <text evidence="2">The sequence shown here is derived from an EMBL/GenBank/DDBJ whole genome shotgun (WGS) entry which is preliminary data.</text>
</comment>
<keyword evidence="1" id="KW-0812">Transmembrane</keyword>
<keyword evidence="1" id="KW-0472">Membrane</keyword>
<gene>
    <name evidence="2" type="ORF">BpHYR1_029953</name>
</gene>
<sequence length="97" mass="11926">MIDYFLFFSIKGFCEIQYKMIKRTEKNYGNQIVRKFIFSLRLVSSPSFILIHIFLLIQVFYYLSRHLSHIQYKFDLMFPFLIQNRYQSGMLNMFKIN</sequence>
<dbReference type="AlphaFoldDB" id="A0A3M7QC64"/>
<dbReference type="EMBL" id="REGN01006621">
    <property type="protein sequence ID" value="RNA08812.1"/>
    <property type="molecule type" value="Genomic_DNA"/>
</dbReference>
<proteinExistence type="predicted"/>
<feature type="transmembrane region" description="Helical" evidence="1">
    <location>
        <begin position="43"/>
        <end position="63"/>
    </location>
</feature>
<name>A0A3M7QC64_BRAPC</name>
<organism evidence="2 3">
    <name type="scientific">Brachionus plicatilis</name>
    <name type="common">Marine rotifer</name>
    <name type="synonym">Brachionus muelleri</name>
    <dbReference type="NCBI Taxonomy" id="10195"/>
    <lineage>
        <taxon>Eukaryota</taxon>
        <taxon>Metazoa</taxon>
        <taxon>Spiralia</taxon>
        <taxon>Gnathifera</taxon>
        <taxon>Rotifera</taxon>
        <taxon>Eurotatoria</taxon>
        <taxon>Monogononta</taxon>
        <taxon>Pseudotrocha</taxon>
        <taxon>Ploima</taxon>
        <taxon>Brachionidae</taxon>
        <taxon>Brachionus</taxon>
    </lineage>
</organism>
<keyword evidence="3" id="KW-1185">Reference proteome</keyword>
<accession>A0A3M7QC64</accession>
<keyword evidence="1" id="KW-1133">Transmembrane helix</keyword>
<evidence type="ECO:0000313" key="2">
    <source>
        <dbReference type="EMBL" id="RNA08812.1"/>
    </source>
</evidence>
<dbReference type="Proteomes" id="UP000276133">
    <property type="component" value="Unassembled WGS sequence"/>
</dbReference>
<reference evidence="2 3" key="1">
    <citation type="journal article" date="2018" name="Sci. Rep.">
        <title>Genomic signatures of local adaptation to the degree of environmental predictability in rotifers.</title>
        <authorList>
            <person name="Franch-Gras L."/>
            <person name="Hahn C."/>
            <person name="Garcia-Roger E.M."/>
            <person name="Carmona M.J."/>
            <person name="Serra M."/>
            <person name="Gomez A."/>
        </authorList>
    </citation>
    <scope>NUCLEOTIDE SEQUENCE [LARGE SCALE GENOMIC DNA]</scope>
    <source>
        <strain evidence="2">HYR1</strain>
    </source>
</reference>
<evidence type="ECO:0000256" key="1">
    <source>
        <dbReference type="SAM" id="Phobius"/>
    </source>
</evidence>
<evidence type="ECO:0000313" key="3">
    <source>
        <dbReference type="Proteomes" id="UP000276133"/>
    </source>
</evidence>